<comment type="caution">
    <text evidence="2">The sequence shown here is derived from an EMBL/GenBank/DDBJ whole genome shotgun (WGS) entry which is preliminary data.</text>
</comment>
<organism evidence="2 3">
    <name type="scientific">Austropuccinia psidii MF-1</name>
    <dbReference type="NCBI Taxonomy" id="1389203"/>
    <lineage>
        <taxon>Eukaryota</taxon>
        <taxon>Fungi</taxon>
        <taxon>Dikarya</taxon>
        <taxon>Basidiomycota</taxon>
        <taxon>Pucciniomycotina</taxon>
        <taxon>Pucciniomycetes</taxon>
        <taxon>Pucciniales</taxon>
        <taxon>Sphaerophragmiaceae</taxon>
        <taxon>Austropuccinia</taxon>
    </lineage>
</organism>
<evidence type="ECO:0000313" key="2">
    <source>
        <dbReference type="EMBL" id="MBW0547590.1"/>
    </source>
</evidence>
<protein>
    <submittedName>
        <fullName evidence="2">Uncharacterized protein</fullName>
    </submittedName>
</protein>
<evidence type="ECO:0000256" key="1">
    <source>
        <dbReference type="SAM" id="MobiDB-lite"/>
    </source>
</evidence>
<feature type="compositionally biased region" description="Polar residues" evidence="1">
    <location>
        <begin position="36"/>
        <end position="52"/>
    </location>
</feature>
<feature type="compositionally biased region" description="Polar residues" evidence="1">
    <location>
        <begin position="447"/>
        <end position="463"/>
    </location>
</feature>
<feature type="compositionally biased region" description="Basic and acidic residues" evidence="1">
    <location>
        <begin position="350"/>
        <end position="363"/>
    </location>
</feature>
<evidence type="ECO:0000313" key="3">
    <source>
        <dbReference type="Proteomes" id="UP000765509"/>
    </source>
</evidence>
<dbReference type="Proteomes" id="UP000765509">
    <property type="component" value="Unassembled WGS sequence"/>
</dbReference>
<feature type="non-terminal residue" evidence="2">
    <location>
        <position position="587"/>
    </location>
</feature>
<feature type="region of interest" description="Disordered" evidence="1">
    <location>
        <begin position="398"/>
        <end position="422"/>
    </location>
</feature>
<feature type="region of interest" description="Disordered" evidence="1">
    <location>
        <begin position="24"/>
        <end position="52"/>
    </location>
</feature>
<name>A0A9Q3IPE3_9BASI</name>
<accession>A0A9Q3IPE3</accession>
<feature type="region of interest" description="Disordered" evidence="1">
    <location>
        <begin position="440"/>
        <end position="511"/>
    </location>
</feature>
<feature type="compositionally biased region" description="Low complexity" evidence="1">
    <location>
        <begin position="24"/>
        <end position="35"/>
    </location>
</feature>
<feature type="region of interest" description="Disordered" evidence="1">
    <location>
        <begin position="332"/>
        <end position="382"/>
    </location>
</feature>
<proteinExistence type="predicted"/>
<reference evidence="2" key="1">
    <citation type="submission" date="2021-03" db="EMBL/GenBank/DDBJ databases">
        <title>Draft genome sequence of rust myrtle Austropuccinia psidii MF-1, a brazilian biotype.</title>
        <authorList>
            <person name="Quecine M.C."/>
            <person name="Pachon D.M.R."/>
            <person name="Bonatelli M.L."/>
            <person name="Correr F.H."/>
            <person name="Franceschini L.M."/>
            <person name="Leite T.F."/>
            <person name="Margarido G.R.A."/>
            <person name="Almeida C.A."/>
            <person name="Ferrarezi J.A."/>
            <person name="Labate C.A."/>
        </authorList>
    </citation>
    <scope>NUCLEOTIDE SEQUENCE</scope>
    <source>
        <strain evidence="2">MF-1</strain>
    </source>
</reference>
<dbReference type="EMBL" id="AVOT02052664">
    <property type="protein sequence ID" value="MBW0547590.1"/>
    <property type="molecule type" value="Genomic_DNA"/>
</dbReference>
<gene>
    <name evidence="2" type="ORF">O181_087305</name>
</gene>
<sequence length="587" mass="65161">MNPPQPPDSDVSFDEMFHRFFSNNTDLNSSLSSQNEAPSHSSINSLSTPNQSAEPQECYDLFHYLNSPNIVPPAPISHPHILPCPPPNNINRSPFQLDIINTPNMSLCNPPPNTPRTLPPPSFIEFDMNNPPAQVHSISPILSSEITRLSREEFSLNHHRIKKILNNALSEAEKNPVSIEIKDYLKKGLTLISQKEHELSSSQAIGLIDGNVEVIEREVPSIRSSQSSSLEEVVPDGNHKKKRKIQNKPPPNIRRFMQQTVSFNNTQDVVSMNMSSTTSNLRTNSTPPETINPQLLLNTQSNDLPYSLPSTIVEPPVPSTIPLETPTTPPVITEEQIPEHPPNVTPSRSPQRESPHFNNDHSLEVPANNIPDSPAQVHPPTPTNEIIQEELHVSIAENNSSPNVPSQMPSNTPTPINATTPHVVSSPIQINHVKSSHTLSAPHLENPENNHPTSQSNPSTPSHAPTPGIRDPSNHLCHVGPSPPVLHEPHQNPPSSLMPAEPQPLDSPNDQFSIFTDEFRSKFYEIFKTFTHGRPTQAKYQTTFEAIDSLVSWRHQNLGSEQPAKGNFNFKQCSSSYSKWIDELCDN</sequence>
<dbReference type="AlphaFoldDB" id="A0A9Q3IPE3"/>
<keyword evidence="3" id="KW-1185">Reference proteome</keyword>
<feature type="region of interest" description="Disordered" evidence="1">
    <location>
        <begin position="226"/>
        <end position="251"/>
    </location>
</feature>